<evidence type="ECO:0000313" key="3">
    <source>
        <dbReference type="Proteomes" id="UP000299102"/>
    </source>
</evidence>
<evidence type="ECO:0000256" key="1">
    <source>
        <dbReference type="SAM" id="MobiDB-lite"/>
    </source>
</evidence>
<dbReference type="EMBL" id="BGZK01000006">
    <property type="protein sequence ID" value="GBP00665.1"/>
    <property type="molecule type" value="Genomic_DNA"/>
</dbReference>
<sequence length="84" mass="9394">MNTRHEDGCPAINSFAIEPEAVDRGLCRAVGHDDRQLPQAAPHQREALRAKAFNLKQNRSLGMWDGSGPIKQDTPKQARYRNNA</sequence>
<protein>
    <submittedName>
        <fullName evidence="2">Uncharacterized protein</fullName>
    </submittedName>
</protein>
<feature type="region of interest" description="Disordered" evidence="1">
    <location>
        <begin position="58"/>
        <end position="84"/>
    </location>
</feature>
<name>A0A4C1SF04_EUMVA</name>
<evidence type="ECO:0000313" key="2">
    <source>
        <dbReference type="EMBL" id="GBP00665.1"/>
    </source>
</evidence>
<organism evidence="2 3">
    <name type="scientific">Eumeta variegata</name>
    <name type="common">Bagworm moth</name>
    <name type="synonym">Eumeta japonica</name>
    <dbReference type="NCBI Taxonomy" id="151549"/>
    <lineage>
        <taxon>Eukaryota</taxon>
        <taxon>Metazoa</taxon>
        <taxon>Ecdysozoa</taxon>
        <taxon>Arthropoda</taxon>
        <taxon>Hexapoda</taxon>
        <taxon>Insecta</taxon>
        <taxon>Pterygota</taxon>
        <taxon>Neoptera</taxon>
        <taxon>Endopterygota</taxon>
        <taxon>Lepidoptera</taxon>
        <taxon>Glossata</taxon>
        <taxon>Ditrysia</taxon>
        <taxon>Tineoidea</taxon>
        <taxon>Psychidae</taxon>
        <taxon>Oiketicinae</taxon>
        <taxon>Eumeta</taxon>
    </lineage>
</organism>
<dbReference type="AlphaFoldDB" id="A0A4C1SF04"/>
<dbReference type="Proteomes" id="UP000299102">
    <property type="component" value="Unassembled WGS sequence"/>
</dbReference>
<gene>
    <name evidence="2" type="ORF">EVAR_76926_1</name>
</gene>
<accession>A0A4C1SF04</accession>
<proteinExistence type="predicted"/>
<keyword evidence="3" id="KW-1185">Reference proteome</keyword>
<reference evidence="2 3" key="1">
    <citation type="journal article" date="2019" name="Commun. Biol.">
        <title>The bagworm genome reveals a unique fibroin gene that provides high tensile strength.</title>
        <authorList>
            <person name="Kono N."/>
            <person name="Nakamura H."/>
            <person name="Ohtoshi R."/>
            <person name="Tomita M."/>
            <person name="Numata K."/>
            <person name="Arakawa K."/>
        </authorList>
    </citation>
    <scope>NUCLEOTIDE SEQUENCE [LARGE SCALE GENOMIC DNA]</scope>
</reference>
<comment type="caution">
    <text evidence="2">The sequence shown here is derived from an EMBL/GenBank/DDBJ whole genome shotgun (WGS) entry which is preliminary data.</text>
</comment>